<dbReference type="Pfam" id="PF06439">
    <property type="entry name" value="3keto-disac_hyd"/>
    <property type="match status" value="1"/>
</dbReference>
<sequence>MRPFTSHPLAALRTAMLSAVALAASMLLPGVPAGAQQAPMAMSPDGWIDLQRPEAWRRYRADSLPRNWVFDAESGVLTRAGLAGDIVTRVAFCDFELALEWRLERGGNSGVFYRATENPRIIWHHAPEMQVLDNAAHNDGRNTLTSAGALYAVYAAARDATRPVGEWNRARIIARGDSVEHWLNDVLVVAYRVGSEDYRARVAASKFREWPEFGLAPCGLLGLQDHGDRVQYRGLRVRPFAR</sequence>
<evidence type="ECO:0000256" key="1">
    <source>
        <dbReference type="SAM" id="SignalP"/>
    </source>
</evidence>
<feature type="signal peptide" evidence="1">
    <location>
        <begin position="1"/>
        <end position="23"/>
    </location>
</feature>
<keyword evidence="5" id="KW-1185">Reference proteome</keyword>
<gene>
    <name evidence="3" type="ORF">Strain138_002487</name>
    <name evidence="4" type="ORF">Strain318_002487</name>
</gene>
<accession>A0AA49Q8S9</accession>
<dbReference type="Proteomes" id="UP001229955">
    <property type="component" value="Chromosome"/>
</dbReference>
<dbReference type="RefSeq" id="WP_367886033.1">
    <property type="nucleotide sequence ID" value="NZ_CP130612.1"/>
</dbReference>
<protein>
    <submittedName>
        <fullName evidence="4">DUF1080 domain-containing protein</fullName>
    </submittedName>
</protein>
<evidence type="ECO:0000313" key="4">
    <source>
        <dbReference type="EMBL" id="WKW16079.1"/>
    </source>
</evidence>
<name>A0AA49Q8S9_9BACT</name>
<dbReference type="EMBL" id="CP130613">
    <property type="protein sequence ID" value="WKW16079.1"/>
    <property type="molecule type" value="Genomic_DNA"/>
</dbReference>
<dbReference type="InterPro" id="IPR010496">
    <property type="entry name" value="AL/BT2_dom"/>
</dbReference>
<reference evidence="4" key="1">
    <citation type="submission" date="2023-07" db="EMBL/GenBank/DDBJ databases">
        <authorList>
            <person name="Haufschild T."/>
            <person name="Kallscheuer N."/>
            <person name="Hammer J."/>
            <person name="Kohn T."/>
            <person name="Kabuu M."/>
            <person name="Jogler M."/>
            <person name="Wohfarth N."/>
            <person name="Heuer A."/>
            <person name="Rohde M."/>
            <person name="van Teeseling M.C.F."/>
            <person name="Jogler C."/>
        </authorList>
    </citation>
    <scope>NUCLEOTIDE SEQUENCE</scope>
    <source>
        <strain evidence="3">Strain 138</strain>
        <strain evidence="4">Strain 318</strain>
    </source>
</reference>
<organism evidence="4 5">
    <name type="scientific">Pseudogemmatithrix spongiicola</name>
    <dbReference type="NCBI Taxonomy" id="3062599"/>
    <lineage>
        <taxon>Bacteria</taxon>
        <taxon>Pseudomonadati</taxon>
        <taxon>Gemmatimonadota</taxon>
        <taxon>Gemmatimonadia</taxon>
        <taxon>Gemmatimonadales</taxon>
        <taxon>Gemmatimonadaceae</taxon>
        <taxon>Pseudogemmatithrix</taxon>
    </lineage>
</organism>
<dbReference type="AlphaFoldDB" id="A0AA49Q8S9"/>
<evidence type="ECO:0000259" key="2">
    <source>
        <dbReference type="Pfam" id="PF06439"/>
    </source>
</evidence>
<evidence type="ECO:0000313" key="5">
    <source>
        <dbReference type="Proteomes" id="UP001229955"/>
    </source>
</evidence>
<proteinExistence type="predicted"/>
<accession>A0AA49JWM4</accession>
<dbReference type="GO" id="GO:0016787">
    <property type="term" value="F:hydrolase activity"/>
    <property type="evidence" value="ECO:0007669"/>
    <property type="project" value="InterPro"/>
</dbReference>
<evidence type="ECO:0000313" key="3">
    <source>
        <dbReference type="EMBL" id="WKW13172.1"/>
    </source>
</evidence>
<dbReference type="EMBL" id="CP130612">
    <property type="protein sequence ID" value="WKW13172.1"/>
    <property type="molecule type" value="Genomic_DNA"/>
</dbReference>
<keyword evidence="1" id="KW-0732">Signal</keyword>
<dbReference type="KEGG" id="pspc:Strain318_002487"/>
<feature type="domain" description="3-keto-alpha-glucoside-1,2-lyase/3-keto-2-hydroxy-glucal hydratase" evidence="2">
    <location>
        <begin position="54"/>
        <end position="238"/>
    </location>
</feature>
<feature type="chain" id="PRO_5041267978" evidence="1">
    <location>
        <begin position="24"/>
        <end position="242"/>
    </location>
</feature>
<dbReference type="Gene3D" id="2.60.120.560">
    <property type="entry name" value="Exo-inulinase, domain 1"/>
    <property type="match status" value="1"/>
</dbReference>